<evidence type="ECO:0000256" key="4">
    <source>
        <dbReference type="ARBA" id="ARBA00022729"/>
    </source>
</evidence>
<dbReference type="Gene3D" id="3.40.50.1820">
    <property type="entry name" value="alpha/beta hydrolase"/>
    <property type="match status" value="1"/>
</dbReference>
<keyword evidence="3" id="KW-0479">Metal-binding</keyword>
<dbReference type="PANTHER" id="PTHR33938">
    <property type="entry name" value="FERULOYL ESTERASE B-RELATED"/>
    <property type="match status" value="1"/>
</dbReference>
<keyword evidence="7" id="KW-1015">Disulfide bond</keyword>
<keyword evidence="10" id="KW-1185">Reference proteome</keyword>
<feature type="signal peptide" evidence="8">
    <location>
        <begin position="1"/>
        <end position="17"/>
    </location>
</feature>
<evidence type="ECO:0000313" key="9">
    <source>
        <dbReference type="EMBL" id="TXS90236.1"/>
    </source>
</evidence>
<name>A0A5C8ZNZ6_9GAMM</name>
<dbReference type="GO" id="GO:0052689">
    <property type="term" value="F:carboxylic ester hydrolase activity"/>
    <property type="evidence" value="ECO:0007669"/>
    <property type="project" value="UniProtKB-KW"/>
</dbReference>
<evidence type="ECO:0000256" key="6">
    <source>
        <dbReference type="ARBA" id="ARBA00022837"/>
    </source>
</evidence>
<evidence type="ECO:0000313" key="10">
    <source>
        <dbReference type="Proteomes" id="UP000321039"/>
    </source>
</evidence>
<keyword evidence="2" id="KW-0719">Serine esterase</keyword>
<dbReference type="AlphaFoldDB" id="A0A5C8ZNZ6"/>
<sequence>MKLFQFLLLCSVVIALAGCNLSTEVSAKTPAAAQAAGAGRCQSMVDYAEEGSDLEIVTAVHVTAVSDLPGELAGQVSAEVFRPYCRIRGYFEKRTGAGQKPYAIGFGISLPDDWNGRFLFQGGGGLNGLVREPLGALASGDVPALFRGFAVVSTDSGHQSDTVFDVTFFQDQQALLNFYSQAVYKTTLLGNRMVSHYYEAEPKHQYFSGCSTGGREGMTMSQRYPDLFDGIIVGAPARRTNYSEIADLWSAKTLQALSSANGGVPFSEAQQALIVDSLLQQCDSLDGLEDGFVMDVAGCDFDPAVLQCTGEGTSQGCLSQQQVKALGEAFAGPRLASGENIYPGFYYDTGISAKAEHGIPGLLQGVAGPLGKARIDQPFDLQREIDIAENFPLAPGNATLKNLTTFAGSGHKLFFFHGVSDPWFSAKDTQGYYLDMAEDNGGLEAVKRWSKLYFVPGMGHCHGGERALDRFDMLSPLVDWVESGSEPERIPAWSTVTTDTRRRLCPYPDVSRYRGEGDPNREDSFQCVPP</sequence>
<evidence type="ECO:0000256" key="2">
    <source>
        <dbReference type="ARBA" id="ARBA00022487"/>
    </source>
</evidence>
<evidence type="ECO:0000256" key="8">
    <source>
        <dbReference type="SAM" id="SignalP"/>
    </source>
</evidence>
<feature type="chain" id="PRO_5022818443" evidence="8">
    <location>
        <begin position="18"/>
        <end position="530"/>
    </location>
</feature>
<dbReference type="InterPro" id="IPR029058">
    <property type="entry name" value="AB_hydrolase_fold"/>
</dbReference>
<reference evidence="9 10" key="1">
    <citation type="submission" date="2019-08" db="EMBL/GenBank/DDBJ databases">
        <title>Parahaliea maris sp. nov., isolated from the surface seawater.</title>
        <authorList>
            <person name="Liu Y."/>
        </authorList>
    </citation>
    <scope>NUCLEOTIDE SEQUENCE [LARGE SCALE GENOMIC DNA]</scope>
    <source>
        <strain evidence="9 10">HSLHS9</strain>
    </source>
</reference>
<accession>A0A5C8ZNZ6</accession>
<dbReference type="EMBL" id="VRZA01000008">
    <property type="protein sequence ID" value="TXS90236.1"/>
    <property type="molecule type" value="Genomic_DNA"/>
</dbReference>
<gene>
    <name evidence="9" type="ORF">FV139_18420</name>
</gene>
<dbReference type="SUPFAM" id="SSF53474">
    <property type="entry name" value="alpha/beta-Hydrolases"/>
    <property type="match status" value="1"/>
</dbReference>
<dbReference type="PANTHER" id="PTHR33938:SF15">
    <property type="entry name" value="FERULOYL ESTERASE B-RELATED"/>
    <property type="match status" value="1"/>
</dbReference>
<dbReference type="PROSITE" id="PS51257">
    <property type="entry name" value="PROKAR_LIPOPROTEIN"/>
    <property type="match status" value="1"/>
</dbReference>
<dbReference type="InterPro" id="IPR011118">
    <property type="entry name" value="Tannase/feruloyl_esterase"/>
</dbReference>
<dbReference type="GO" id="GO:0046872">
    <property type="term" value="F:metal ion binding"/>
    <property type="evidence" value="ECO:0007669"/>
    <property type="project" value="UniProtKB-KW"/>
</dbReference>
<keyword evidence="4 8" id="KW-0732">Signal</keyword>
<dbReference type="Pfam" id="PF07519">
    <property type="entry name" value="Tannase"/>
    <property type="match status" value="2"/>
</dbReference>
<comment type="caution">
    <text evidence="9">The sequence shown here is derived from an EMBL/GenBank/DDBJ whole genome shotgun (WGS) entry which is preliminary data.</text>
</comment>
<evidence type="ECO:0000256" key="1">
    <source>
        <dbReference type="ARBA" id="ARBA00006249"/>
    </source>
</evidence>
<evidence type="ECO:0000256" key="7">
    <source>
        <dbReference type="ARBA" id="ARBA00023157"/>
    </source>
</evidence>
<keyword evidence="5 9" id="KW-0378">Hydrolase</keyword>
<evidence type="ECO:0000256" key="5">
    <source>
        <dbReference type="ARBA" id="ARBA00022801"/>
    </source>
</evidence>
<evidence type="ECO:0000256" key="3">
    <source>
        <dbReference type="ARBA" id="ARBA00022723"/>
    </source>
</evidence>
<comment type="similarity">
    <text evidence="1">Belongs to the tannase family.</text>
</comment>
<protein>
    <submittedName>
        <fullName evidence="9">Tannase/feruloyl esterase family alpha/beta hydrolase</fullName>
    </submittedName>
</protein>
<proteinExistence type="inferred from homology"/>
<organism evidence="9 10">
    <name type="scientific">Parahaliea maris</name>
    <dbReference type="NCBI Taxonomy" id="2716870"/>
    <lineage>
        <taxon>Bacteria</taxon>
        <taxon>Pseudomonadati</taxon>
        <taxon>Pseudomonadota</taxon>
        <taxon>Gammaproteobacteria</taxon>
        <taxon>Cellvibrionales</taxon>
        <taxon>Halieaceae</taxon>
        <taxon>Parahaliea</taxon>
    </lineage>
</organism>
<keyword evidence="6" id="KW-0106">Calcium</keyword>
<dbReference type="Proteomes" id="UP000321039">
    <property type="component" value="Unassembled WGS sequence"/>
</dbReference>